<sequence>MTLNAFPRTATTRIALGTALVAAVLGCTAIAGSGPEAAPSAPLTCSVAVTESGPSLVIEGVVEARRALSGSYSLIVTGPGTHMTQGGPISAMAGETLRLGRVQMGGTATRGLQADLTVEVGGDTYHCPTDL</sequence>
<dbReference type="AlphaFoldDB" id="W8S0I9"/>
<dbReference type="EMBL" id="CP004372">
    <property type="protein sequence ID" value="AHM03657.1"/>
    <property type="molecule type" value="Genomic_DNA"/>
</dbReference>
<name>W8S0I9_9RHOB</name>
<accession>W8S0I9</accession>
<keyword evidence="4" id="KW-1185">Reference proteome</keyword>
<proteinExistence type="predicted"/>
<dbReference type="Gene3D" id="2.60.40.2420">
    <property type="match status" value="1"/>
</dbReference>
<dbReference type="InterPro" id="IPR053722">
    <property type="entry name" value="Curli_assembly_CsgC/AgfC"/>
</dbReference>
<gene>
    <name evidence="3" type="ORF">roselon_01267</name>
</gene>
<dbReference type="InterPro" id="IPR047726">
    <property type="entry name" value="CsgH_dom"/>
</dbReference>
<protein>
    <recommendedName>
        <fullName evidence="2">CsgH-like domain-containing protein</fullName>
    </recommendedName>
</protein>
<reference evidence="3 4" key="1">
    <citation type="submission" date="2013-03" db="EMBL/GenBank/DDBJ databases">
        <authorList>
            <person name="Fiebig A."/>
            <person name="Goeker M."/>
            <person name="Klenk H.-P.P."/>
        </authorList>
    </citation>
    <scope>NUCLEOTIDE SEQUENCE [LARGE SCALE GENOMIC DNA]</scope>
    <source>
        <strain evidence="4">DSM 19469</strain>
    </source>
</reference>
<evidence type="ECO:0000256" key="1">
    <source>
        <dbReference type="SAM" id="SignalP"/>
    </source>
</evidence>
<evidence type="ECO:0000313" key="4">
    <source>
        <dbReference type="Proteomes" id="UP000019593"/>
    </source>
</evidence>
<dbReference type="Proteomes" id="UP000019593">
    <property type="component" value="Chromosome"/>
</dbReference>
<dbReference type="STRING" id="1294273.roselon_01267"/>
<feature type="chain" id="PRO_5004912895" description="CsgH-like domain-containing protein" evidence="1">
    <location>
        <begin position="32"/>
        <end position="131"/>
    </location>
</feature>
<dbReference type="eggNOG" id="ENOG50337CZ">
    <property type="taxonomic scope" value="Bacteria"/>
</dbReference>
<dbReference type="OrthoDB" id="7864894at2"/>
<keyword evidence="1" id="KW-0732">Signal</keyword>
<dbReference type="KEGG" id="red:roselon_01267"/>
<organism evidence="3 4">
    <name type="scientific">Roseicyclus elongatus DSM 19469</name>
    <dbReference type="NCBI Taxonomy" id="1294273"/>
    <lineage>
        <taxon>Bacteria</taxon>
        <taxon>Pseudomonadati</taxon>
        <taxon>Pseudomonadota</taxon>
        <taxon>Alphaproteobacteria</taxon>
        <taxon>Rhodobacterales</taxon>
        <taxon>Roseobacteraceae</taxon>
        <taxon>Roseicyclus</taxon>
    </lineage>
</organism>
<dbReference type="Pfam" id="PF21112">
    <property type="entry name" value="CsgH"/>
    <property type="match status" value="1"/>
</dbReference>
<evidence type="ECO:0000313" key="3">
    <source>
        <dbReference type="EMBL" id="AHM03657.1"/>
    </source>
</evidence>
<feature type="signal peptide" evidence="1">
    <location>
        <begin position="1"/>
        <end position="31"/>
    </location>
</feature>
<feature type="domain" description="CsgH-like" evidence="2">
    <location>
        <begin position="44"/>
        <end position="127"/>
    </location>
</feature>
<dbReference type="RefSeq" id="WP_025311514.1">
    <property type="nucleotide sequence ID" value="NZ_CP004372.1"/>
</dbReference>
<dbReference type="HOGENOM" id="CLU_1926006_0_0_5"/>
<dbReference type="InterPro" id="IPR048632">
    <property type="entry name" value="CsgH-like"/>
</dbReference>
<dbReference type="NCBIfam" id="NF041112">
    <property type="entry name" value="chap_CsgH_alph"/>
    <property type="match status" value="1"/>
</dbReference>
<evidence type="ECO:0000259" key="2">
    <source>
        <dbReference type="Pfam" id="PF21112"/>
    </source>
</evidence>